<sequence>MQYVLPGLHEWGSLFSLSLIPQRPYSYSGICRLIHSIQKPKIKKEKKKRSISNIIRLCWGHYSPQSINFFFFSLLKQLCPIMRLRSHEFALVSPMTCVCVLKPWLYKRTAAHECITQYSQLKC</sequence>
<proteinExistence type="predicted"/>
<reference evidence="1" key="1">
    <citation type="submission" date="2018-02" db="EMBL/GenBank/DDBJ databases">
        <title>Rhizophora mucronata_Transcriptome.</title>
        <authorList>
            <person name="Meera S.P."/>
            <person name="Sreeshan A."/>
            <person name="Augustine A."/>
        </authorList>
    </citation>
    <scope>NUCLEOTIDE SEQUENCE</scope>
    <source>
        <tissue evidence="1">Leaf</tissue>
    </source>
</reference>
<dbReference type="AlphaFoldDB" id="A0A2P2KIS2"/>
<dbReference type="EMBL" id="GGEC01025132">
    <property type="protein sequence ID" value="MBX05616.1"/>
    <property type="molecule type" value="Transcribed_RNA"/>
</dbReference>
<name>A0A2P2KIS2_RHIMU</name>
<evidence type="ECO:0000313" key="1">
    <source>
        <dbReference type="EMBL" id="MBX05616.1"/>
    </source>
</evidence>
<accession>A0A2P2KIS2</accession>
<protein>
    <submittedName>
        <fullName evidence="1">PLATZ transcription factor family protein</fullName>
    </submittedName>
</protein>
<organism evidence="1">
    <name type="scientific">Rhizophora mucronata</name>
    <name type="common">Asiatic mangrove</name>
    <dbReference type="NCBI Taxonomy" id="61149"/>
    <lineage>
        <taxon>Eukaryota</taxon>
        <taxon>Viridiplantae</taxon>
        <taxon>Streptophyta</taxon>
        <taxon>Embryophyta</taxon>
        <taxon>Tracheophyta</taxon>
        <taxon>Spermatophyta</taxon>
        <taxon>Magnoliopsida</taxon>
        <taxon>eudicotyledons</taxon>
        <taxon>Gunneridae</taxon>
        <taxon>Pentapetalae</taxon>
        <taxon>rosids</taxon>
        <taxon>fabids</taxon>
        <taxon>Malpighiales</taxon>
        <taxon>Rhizophoraceae</taxon>
        <taxon>Rhizophora</taxon>
    </lineage>
</organism>